<comment type="similarity">
    <text evidence="1">Belongs to the dTDP-4-dehydrorhamnose 3,5-epimerase family.</text>
</comment>
<dbReference type="PANTHER" id="PTHR21047:SF2">
    <property type="entry name" value="THYMIDINE DIPHOSPHO-4-KETO-RHAMNOSE 3,5-EPIMERASE"/>
    <property type="match status" value="1"/>
</dbReference>
<protein>
    <recommendedName>
        <fullName evidence="1">dTDP-4-dehydrorhamnose 3,5-epimerase</fullName>
        <ecNumber evidence="1">5.1.3.13</ecNumber>
    </recommendedName>
    <alternativeName>
        <fullName evidence="1">Thymidine diphospho-4-keto-rhamnose 3,5-epimerase</fullName>
    </alternativeName>
</protein>
<gene>
    <name evidence="2" type="primary">rfbC</name>
    <name evidence="2" type="ORF">ACFSUC_10410</name>
</gene>
<dbReference type="Proteomes" id="UP001597497">
    <property type="component" value="Unassembled WGS sequence"/>
</dbReference>
<accession>A0ABW5RAE3</accession>
<evidence type="ECO:0000313" key="2">
    <source>
        <dbReference type="EMBL" id="MFD2672017.1"/>
    </source>
</evidence>
<dbReference type="CDD" id="cd00438">
    <property type="entry name" value="cupin_RmlC"/>
    <property type="match status" value="1"/>
</dbReference>
<dbReference type="Gene3D" id="2.60.120.10">
    <property type="entry name" value="Jelly Rolls"/>
    <property type="match status" value="1"/>
</dbReference>
<dbReference type="InterPro" id="IPR014710">
    <property type="entry name" value="RmlC-like_jellyroll"/>
</dbReference>
<comment type="catalytic activity">
    <reaction evidence="1">
        <text>dTDP-4-dehydro-6-deoxy-alpha-D-glucose = dTDP-4-dehydro-beta-L-rhamnose</text>
        <dbReference type="Rhea" id="RHEA:16969"/>
        <dbReference type="ChEBI" id="CHEBI:57649"/>
        <dbReference type="ChEBI" id="CHEBI:62830"/>
        <dbReference type="EC" id="5.1.3.13"/>
    </reaction>
</comment>
<proteinExistence type="inferred from homology"/>
<dbReference type="PANTHER" id="PTHR21047">
    <property type="entry name" value="DTDP-6-DEOXY-D-GLUCOSE-3,5 EPIMERASE"/>
    <property type="match status" value="1"/>
</dbReference>
<dbReference type="GO" id="GO:0008830">
    <property type="term" value="F:dTDP-4-dehydrorhamnose 3,5-epimerase activity"/>
    <property type="evidence" value="ECO:0007669"/>
    <property type="project" value="UniProtKB-EC"/>
</dbReference>
<comment type="subunit">
    <text evidence="1">Homodimer.</text>
</comment>
<dbReference type="NCBIfam" id="TIGR01221">
    <property type="entry name" value="rmlC"/>
    <property type="match status" value="1"/>
</dbReference>
<organism evidence="2 3">
    <name type="scientific">Marinicrinis sediminis</name>
    <dbReference type="NCBI Taxonomy" id="1652465"/>
    <lineage>
        <taxon>Bacteria</taxon>
        <taxon>Bacillati</taxon>
        <taxon>Bacillota</taxon>
        <taxon>Bacilli</taxon>
        <taxon>Bacillales</taxon>
        <taxon>Paenibacillaceae</taxon>
    </lineage>
</organism>
<keyword evidence="1 2" id="KW-0413">Isomerase</keyword>
<dbReference type="SUPFAM" id="SSF51182">
    <property type="entry name" value="RmlC-like cupins"/>
    <property type="match status" value="1"/>
</dbReference>
<reference evidence="3" key="1">
    <citation type="journal article" date="2019" name="Int. J. Syst. Evol. Microbiol.">
        <title>The Global Catalogue of Microorganisms (GCM) 10K type strain sequencing project: providing services to taxonomists for standard genome sequencing and annotation.</title>
        <authorList>
            <consortium name="The Broad Institute Genomics Platform"/>
            <consortium name="The Broad Institute Genome Sequencing Center for Infectious Disease"/>
            <person name="Wu L."/>
            <person name="Ma J."/>
        </authorList>
    </citation>
    <scope>NUCLEOTIDE SEQUENCE [LARGE SCALE GENOMIC DNA]</scope>
    <source>
        <strain evidence="3">KCTC 33676</strain>
    </source>
</reference>
<comment type="pathway">
    <text evidence="1">Carbohydrate biosynthesis; dTDP-L-rhamnose biosynthesis.</text>
</comment>
<evidence type="ECO:0000256" key="1">
    <source>
        <dbReference type="RuleBase" id="RU364069"/>
    </source>
</evidence>
<dbReference type="RefSeq" id="WP_379929500.1">
    <property type="nucleotide sequence ID" value="NZ_JBHUMM010000023.1"/>
</dbReference>
<name>A0ABW5RAE3_9BACL</name>
<comment type="caution">
    <text evidence="2">The sequence shown here is derived from an EMBL/GenBank/DDBJ whole genome shotgun (WGS) entry which is preliminary data.</text>
</comment>
<dbReference type="EMBL" id="JBHUMM010000023">
    <property type="protein sequence ID" value="MFD2672017.1"/>
    <property type="molecule type" value="Genomic_DNA"/>
</dbReference>
<evidence type="ECO:0000313" key="3">
    <source>
        <dbReference type="Proteomes" id="UP001597497"/>
    </source>
</evidence>
<sequence length="194" mass="22604">MTKFKRIETGIDGLVVIEPTVFGDHRGFFMEAYNKEDFEEIGLHVEFVQDNHSKSKKGVLRGLHFQTKNPQGKLVRVTRGSVWDAAVDLREGSPTYGNWRGVLLSEANKRMFYVPDGFAHGFLTLEDDTEFLYKCTDYYRPDYDAGITYRDPEIGINWPLEQYDLTEEELRLSHKDKQLPTLAQLIEQKKEKRH</sequence>
<dbReference type="InterPro" id="IPR011051">
    <property type="entry name" value="RmlC_Cupin_sf"/>
</dbReference>
<keyword evidence="3" id="KW-1185">Reference proteome</keyword>
<dbReference type="EC" id="5.1.3.13" evidence="1"/>
<dbReference type="InterPro" id="IPR000888">
    <property type="entry name" value="RmlC-like"/>
</dbReference>
<comment type="function">
    <text evidence="1">Catalyzes the epimerization of the C3' and C5'positions of dTDP-6-deoxy-D-xylo-4-hexulose, forming dTDP-6-deoxy-L-lyxo-4-hexulose.</text>
</comment>
<dbReference type="Pfam" id="PF00908">
    <property type="entry name" value="dTDP_sugar_isom"/>
    <property type="match status" value="1"/>
</dbReference>